<dbReference type="AlphaFoldDB" id="A0AAW2LW33"/>
<protein>
    <submittedName>
        <fullName evidence="1">Uncharacterized protein</fullName>
    </submittedName>
</protein>
<comment type="caution">
    <text evidence="1">The sequence shown here is derived from an EMBL/GenBank/DDBJ whole genome shotgun (WGS) entry which is preliminary data.</text>
</comment>
<evidence type="ECO:0000313" key="1">
    <source>
        <dbReference type="EMBL" id="KAL0323017.1"/>
    </source>
</evidence>
<gene>
    <name evidence="1" type="ORF">Sangu_1921000</name>
</gene>
<accession>A0AAW2LW33</accession>
<reference evidence="1" key="1">
    <citation type="submission" date="2020-06" db="EMBL/GenBank/DDBJ databases">
        <authorList>
            <person name="Li T."/>
            <person name="Hu X."/>
            <person name="Zhang T."/>
            <person name="Song X."/>
            <person name="Zhang H."/>
            <person name="Dai N."/>
            <person name="Sheng W."/>
            <person name="Hou X."/>
            <person name="Wei L."/>
        </authorList>
    </citation>
    <scope>NUCLEOTIDE SEQUENCE</scope>
    <source>
        <strain evidence="1">G01</strain>
        <tissue evidence="1">Leaf</tissue>
    </source>
</reference>
<organism evidence="1">
    <name type="scientific">Sesamum angustifolium</name>
    <dbReference type="NCBI Taxonomy" id="2727405"/>
    <lineage>
        <taxon>Eukaryota</taxon>
        <taxon>Viridiplantae</taxon>
        <taxon>Streptophyta</taxon>
        <taxon>Embryophyta</taxon>
        <taxon>Tracheophyta</taxon>
        <taxon>Spermatophyta</taxon>
        <taxon>Magnoliopsida</taxon>
        <taxon>eudicotyledons</taxon>
        <taxon>Gunneridae</taxon>
        <taxon>Pentapetalae</taxon>
        <taxon>asterids</taxon>
        <taxon>lamiids</taxon>
        <taxon>Lamiales</taxon>
        <taxon>Pedaliaceae</taxon>
        <taxon>Sesamum</taxon>
    </lineage>
</organism>
<sequence>MQTTEIVLMTLPGISISRFQRRSGAIAEELRKITAASSSRIIGRIHGWLVQVRIFALSPPACVVKYSKMLA</sequence>
<name>A0AAW2LW33_9LAMI</name>
<dbReference type="EMBL" id="JACGWK010000012">
    <property type="protein sequence ID" value="KAL0323017.1"/>
    <property type="molecule type" value="Genomic_DNA"/>
</dbReference>
<reference evidence="1" key="2">
    <citation type="journal article" date="2024" name="Plant">
        <title>Genomic evolution and insights into agronomic trait innovations of Sesamum species.</title>
        <authorList>
            <person name="Miao H."/>
            <person name="Wang L."/>
            <person name="Qu L."/>
            <person name="Liu H."/>
            <person name="Sun Y."/>
            <person name="Le M."/>
            <person name="Wang Q."/>
            <person name="Wei S."/>
            <person name="Zheng Y."/>
            <person name="Lin W."/>
            <person name="Duan Y."/>
            <person name="Cao H."/>
            <person name="Xiong S."/>
            <person name="Wang X."/>
            <person name="Wei L."/>
            <person name="Li C."/>
            <person name="Ma Q."/>
            <person name="Ju M."/>
            <person name="Zhao R."/>
            <person name="Li G."/>
            <person name="Mu C."/>
            <person name="Tian Q."/>
            <person name="Mei H."/>
            <person name="Zhang T."/>
            <person name="Gao T."/>
            <person name="Zhang H."/>
        </authorList>
    </citation>
    <scope>NUCLEOTIDE SEQUENCE</scope>
    <source>
        <strain evidence="1">G01</strain>
    </source>
</reference>
<proteinExistence type="predicted"/>